<evidence type="ECO:0000313" key="5">
    <source>
        <dbReference type="Proteomes" id="UP000507470"/>
    </source>
</evidence>
<feature type="domain" description="B box-type" evidence="3">
    <location>
        <begin position="5"/>
        <end position="55"/>
    </location>
</feature>
<name>A0A6J8AM59_MYTCO</name>
<gene>
    <name evidence="4" type="ORF">MCOR_9149</name>
</gene>
<feature type="coiled-coil region" evidence="2">
    <location>
        <begin position="132"/>
        <end position="184"/>
    </location>
</feature>
<dbReference type="GO" id="GO:0061630">
    <property type="term" value="F:ubiquitin protein ligase activity"/>
    <property type="evidence" value="ECO:0007669"/>
    <property type="project" value="TreeGrafter"/>
</dbReference>
<keyword evidence="1" id="KW-0479">Metal-binding</keyword>
<dbReference type="InterPro" id="IPR047153">
    <property type="entry name" value="TRIM45/56/19-like"/>
</dbReference>
<evidence type="ECO:0000256" key="2">
    <source>
        <dbReference type="SAM" id="Coils"/>
    </source>
</evidence>
<keyword evidence="5" id="KW-1185">Reference proteome</keyword>
<organism evidence="4 5">
    <name type="scientific">Mytilus coruscus</name>
    <name type="common">Sea mussel</name>
    <dbReference type="NCBI Taxonomy" id="42192"/>
    <lineage>
        <taxon>Eukaryota</taxon>
        <taxon>Metazoa</taxon>
        <taxon>Spiralia</taxon>
        <taxon>Lophotrochozoa</taxon>
        <taxon>Mollusca</taxon>
        <taxon>Bivalvia</taxon>
        <taxon>Autobranchia</taxon>
        <taxon>Pteriomorphia</taxon>
        <taxon>Mytilida</taxon>
        <taxon>Mytiloidea</taxon>
        <taxon>Mytilidae</taxon>
        <taxon>Mytilinae</taxon>
        <taxon>Mytilus</taxon>
    </lineage>
</organism>
<dbReference type="PANTHER" id="PTHR25462">
    <property type="entry name" value="BONUS, ISOFORM C-RELATED"/>
    <property type="match status" value="1"/>
</dbReference>
<dbReference type="Proteomes" id="UP000507470">
    <property type="component" value="Unassembled WGS sequence"/>
</dbReference>
<proteinExistence type="predicted"/>
<dbReference type="GO" id="GO:0008270">
    <property type="term" value="F:zinc ion binding"/>
    <property type="evidence" value="ECO:0007669"/>
    <property type="project" value="UniProtKB-KW"/>
</dbReference>
<accession>A0A6J8AM59</accession>
<dbReference type="PANTHER" id="PTHR25462:SF229">
    <property type="entry name" value="TRANSCRIPTION INTERMEDIARY FACTOR 1-BETA"/>
    <property type="match status" value="1"/>
</dbReference>
<sequence length="205" mass="23912">MDVNDKKDLCSPREFKGKIEKATKWCIDCKEPLCVSCFENHNAHRYSRNHHVIPVEGNQWLESLKIPLNEYCEVHDHEKDLYCSSHSEIICLTCTQTTYGKREPAFRLSDVTTNAKTSTLFSILETNIVDVVNELKDIIRDKEKNKVEIEKQKIAILDTIKNIRKFINNKLDQEENKITEELNAKCERSHLEIDNYVKFLNAILS</sequence>
<dbReference type="PROSITE" id="PS50119">
    <property type="entry name" value="ZF_BBOX"/>
    <property type="match status" value="1"/>
</dbReference>
<dbReference type="AlphaFoldDB" id="A0A6J8AM59"/>
<dbReference type="InterPro" id="IPR000315">
    <property type="entry name" value="Znf_B-box"/>
</dbReference>
<keyword evidence="2" id="KW-0175">Coiled coil</keyword>
<dbReference type="EMBL" id="CACVKT020001661">
    <property type="protein sequence ID" value="CAC5370224.1"/>
    <property type="molecule type" value="Genomic_DNA"/>
</dbReference>
<keyword evidence="1" id="KW-0862">Zinc</keyword>
<evidence type="ECO:0000256" key="1">
    <source>
        <dbReference type="PROSITE-ProRule" id="PRU00024"/>
    </source>
</evidence>
<dbReference type="Gene3D" id="3.30.160.60">
    <property type="entry name" value="Classic Zinc Finger"/>
    <property type="match status" value="1"/>
</dbReference>
<keyword evidence="1" id="KW-0863">Zinc-finger</keyword>
<dbReference type="SUPFAM" id="SSF57845">
    <property type="entry name" value="B-box zinc-binding domain"/>
    <property type="match status" value="1"/>
</dbReference>
<dbReference type="GO" id="GO:0006513">
    <property type="term" value="P:protein monoubiquitination"/>
    <property type="evidence" value="ECO:0007669"/>
    <property type="project" value="TreeGrafter"/>
</dbReference>
<evidence type="ECO:0000313" key="4">
    <source>
        <dbReference type="EMBL" id="CAC5370224.1"/>
    </source>
</evidence>
<dbReference type="Pfam" id="PF22586">
    <property type="entry name" value="ANCHR-like_BBOX"/>
    <property type="match status" value="1"/>
</dbReference>
<reference evidence="4 5" key="1">
    <citation type="submission" date="2020-06" db="EMBL/GenBank/DDBJ databases">
        <authorList>
            <person name="Li R."/>
            <person name="Bekaert M."/>
        </authorList>
    </citation>
    <scope>NUCLEOTIDE SEQUENCE [LARGE SCALE GENOMIC DNA]</scope>
    <source>
        <strain evidence="5">wild</strain>
    </source>
</reference>
<protein>
    <recommendedName>
        <fullName evidence="3">B box-type domain-containing protein</fullName>
    </recommendedName>
</protein>
<dbReference type="OrthoDB" id="6089885at2759"/>
<evidence type="ECO:0000259" key="3">
    <source>
        <dbReference type="PROSITE" id="PS50119"/>
    </source>
</evidence>